<organism evidence="2">
    <name type="scientific">freshwater metagenome</name>
    <dbReference type="NCBI Taxonomy" id="449393"/>
    <lineage>
        <taxon>unclassified sequences</taxon>
        <taxon>metagenomes</taxon>
        <taxon>ecological metagenomes</taxon>
    </lineage>
</organism>
<feature type="region of interest" description="Disordered" evidence="1">
    <location>
        <begin position="310"/>
        <end position="355"/>
    </location>
</feature>
<accession>A0A6J7NFJ7</accession>
<feature type="region of interest" description="Disordered" evidence="1">
    <location>
        <begin position="24"/>
        <end position="44"/>
    </location>
</feature>
<reference evidence="2" key="1">
    <citation type="submission" date="2020-05" db="EMBL/GenBank/DDBJ databases">
        <authorList>
            <person name="Chiriac C."/>
            <person name="Salcher M."/>
            <person name="Ghai R."/>
            <person name="Kavagutti S V."/>
        </authorList>
    </citation>
    <scope>NUCLEOTIDE SEQUENCE</scope>
</reference>
<feature type="compositionally biased region" description="Polar residues" evidence="1">
    <location>
        <begin position="314"/>
        <end position="355"/>
    </location>
</feature>
<sequence length="355" mass="39159">MVDFADGRILRQEQAITATQLADVTREHEPTGHRAPIDERDAAEHHGDVRSALDLDDHVRAQRIGRAHDPVIDTEIPEREAFRIVVHAEPVQRRHRVRRVVLDATEGVEHEHTVADARRFVLIVRVALEWVRPGFDHASEAIEHLQVGALELTHGAGERQQRLACEHGDHLAAPANRNRDDAHGLARIDELDLAFGDALPVEHLRRDGPIRFGEQRPHQIGAIDGLCGGGAHMAEQREVPGVRVAASEKHEVGEAQVREQAPRPHKPLQVHDTRTVECTVLTGEVGDACHTAMLERRCAPLLRCAKHRSHQMCRPTSSTSASDEMSRSSAGTRTTNSDATVSSANCSASRAATTW</sequence>
<dbReference type="EMBL" id="CAFBOS010000052">
    <property type="protein sequence ID" value="CAB4991947.1"/>
    <property type="molecule type" value="Genomic_DNA"/>
</dbReference>
<evidence type="ECO:0000256" key="1">
    <source>
        <dbReference type="SAM" id="MobiDB-lite"/>
    </source>
</evidence>
<proteinExistence type="predicted"/>
<dbReference type="AlphaFoldDB" id="A0A6J7NFJ7"/>
<protein>
    <submittedName>
        <fullName evidence="2">Unannotated protein</fullName>
    </submittedName>
</protein>
<name>A0A6J7NFJ7_9ZZZZ</name>
<evidence type="ECO:0000313" key="2">
    <source>
        <dbReference type="EMBL" id="CAB4991947.1"/>
    </source>
</evidence>
<gene>
    <name evidence="2" type="ORF">UFOPK3967_01062</name>
</gene>